<sequence length="59" mass="6815">MVNLVDKIKRKQTNIWFGIRKVQFPSLVFTSVHNFSRGSDNHSTSKPSYSLSIFMLVKV</sequence>
<evidence type="ECO:0000313" key="1">
    <source>
        <dbReference type="EMBL" id="CEK51131.1"/>
    </source>
</evidence>
<name>A0A0B6Y5L6_9EUPU</name>
<proteinExistence type="predicted"/>
<organism evidence="1">
    <name type="scientific">Arion vulgaris</name>
    <dbReference type="NCBI Taxonomy" id="1028688"/>
    <lineage>
        <taxon>Eukaryota</taxon>
        <taxon>Metazoa</taxon>
        <taxon>Spiralia</taxon>
        <taxon>Lophotrochozoa</taxon>
        <taxon>Mollusca</taxon>
        <taxon>Gastropoda</taxon>
        <taxon>Heterobranchia</taxon>
        <taxon>Euthyneura</taxon>
        <taxon>Panpulmonata</taxon>
        <taxon>Eupulmonata</taxon>
        <taxon>Stylommatophora</taxon>
        <taxon>Helicina</taxon>
        <taxon>Arionoidea</taxon>
        <taxon>Arionidae</taxon>
        <taxon>Arion</taxon>
    </lineage>
</organism>
<gene>
    <name evidence="1" type="primary">ORF12577</name>
</gene>
<reference evidence="1" key="1">
    <citation type="submission" date="2014-12" db="EMBL/GenBank/DDBJ databases">
        <title>Insight into the proteome of Arion vulgaris.</title>
        <authorList>
            <person name="Aradska J."/>
            <person name="Bulat T."/>
            <person name="Smidak R."/>
            <person name="Sarate P."/>
            <person name="Gangsoo J."/>
            <person name="Sialana F."/>
            <person name="Bilban M."/>
            <person name="Lubec G."/>
        </authorList>
    </citation>
    <scope>NUCLEOTIDE SEQUENCE</scope>
    <source>
        <tissue evidence="1">Skin</tissue>
    </source>
</reference>
<dbReference type="AlphaFoldDB" id="A0A0B6Y5L6"/>
<protein>
    <submittedName>
        <fullName evidence="1">Uncharacterized protein</fullName>
    </submittedName>
</protein>
<accession>A0A0B6Y5L6</accession>
<dbReference type="EMBL" id="HACG01004266">
    <property type="protein sequence ID" value="CEK51131.1"/>
    <property type="molecule type" value="Transcribed_RNA"/>
</dbReference>